<feature type="region of interest" description="Disordered" evidence="2">
    <location>
        <begin position="480"/>
        <end position="501"/>
    </location>
</feature>
<name>A0AAN7WMN8_9SACH</name>
<sequence>MEHSLNVAGNTVRKHVYPLKMEILPLNDSIHGSKDNNVVQSTVQDLPKESEIDISPNRIITTITQKDLQTKTSKKREHGDLEYNNNSNTEENDESFRFKRHKNRSGVPTLGERLDLLQQNIPPKRMENFDSSFPVQPSSQNNNHNLNNNHNRDDNHNRVYNKLSKNENSGFDSIQSPTSSSLGRSNNQSKLNVPTLLPLNQNLEYSNQMYPMYYVPVPTSPINPQYYASDYNANSNNKPNDPNRNIRSIPAIPNAFFQYPPSSQPVVQPFPQFVPIPTNINDLGKQPTSNKYTLSSNRSRRLSIVSNRENSMIMPHPDISTKEYYRHLTNTNASNKLKQLFTWCAIKTYQDFKERNSTFLNKHSYYGITDPTRTVSTYLDTKRMTLSIINDFINDLQHGSLDIDWSPPSNSKNTTNKQGKETIVRLNNSNGDNIDLDLNEDPILEELFDDEDNISEISKNDPDNVTYYYDGLNMKKFKKNKDKQLDNKSSKIKKGPNMQPRNKLLQKLLPNPKNAENEKNLELLNTRIGKLKDEIDEWKKVIDEKHPDSEWNSVIKLSGQEHDTSSIKENMDPELISNIEKLDKSASNIRLELSERVDKLQAHSHLYKSYSQLLTQSLAHRIDFFVTEFKHNQKKKTIKSKNVKDFLLDLSRAKTKNNNIQRLIINHQKEYNEYPVKERLNQPQR</sequence>
<keyword evidence="1" id="KW-0175">Coiled coil</keyword>
<dbReference type="Proteomes" id="UP001306508">
    <property type="component" value="Unassembled WGS sequence"/>
</dbReference>
<evidence type="ECO:0000313" key="4">
    <source>
        <dbReference type="Proteomes" id="UP001306508"/>
    </source>
</evidence>
<dbReference type="EMBL" id="JAWIZZ010000045">
    <property type="protein sequence ID" value="KAK5779838.1"/>
    <property type="molecule type" value="Genomic_DNA"/>
</dbReference>
<dbReference type="Pfam" id="PF08202">
    <property type="entry name" value="MIS13"/>
    <property type="match status" value="1"/>
</dbReference>
<dbReference type="PANTHER" id="PTHR14778">
    <property type="entry name" value="KINETOCHORE-ASSOCIATED PROTEIN DSN1 HOMOLOG"/>
    <property type="match status" value="1"/>
</dbReference>
<accession>A0AAN7WMN8</accession>
<dbReference type="PANTHER" id="PTHR14778:SF2">
    <property type="entry name" value="KINETOCHORE-ASSOCIATED PROTEIN DSN1 HOMOLOG"/>
    <property type="match status" value="1"/>
</dbReference>
<dbReference type="AlphaFoldDB" id="A0AAN7WMN8"/>
<reference evidence="4" key="1">
    <citation type="submission" date="2023-07" db="EMBL/GenBank/DDBJ databases">
        <title>A draft genome of Kazachstania heterogenica Y-27499.</title>
        <authorList>
            <person name="Donic C."/>
            <person name="Kralova J.S."/>
            <person name="Fidel L."/>
            <person name="Ben-Dor S."/>
            <person name="Jung S."/>
        </authorList>
    </citation>
    <scope>NUCLEOTIDE SEQUENCE [LARGE SCALE GENOMIC DNA]</scope>
    <source>
        <strain evidence="4">Y27499</strain>
    </source>
</reference>
<feature type="compositionally biased region" description="Polar residues" evidence="2">
    <location>
        <begin position="166"/>
        <end position="193"/>
    </location>
</feature>
<feature type="compositionally biased region" description="Polar residues" evidence="2">
    <location>
        <begin position="129"/>
        <end position="140"/>
    </location>
</feature>
<comment type="caution">
    <text evidence="3">The sequence shown here is derived from an EMBL/GenBank/DDBJ whole genome shotgun (WGS) entry which is preliminary data.</text>
</comment>
<dbReference type="GO" id="GO:0000444">
    <property type="term" value="C:MIS12/MIND type complex"/>
    <property type="evidence" value="ECO:0007669"/>
    <property type="project" value="InterPro"/>
</dbReference>
<gene>
    <name evidence="3" type="ORF">RI543_002374</name>
</gene>
<keyword evidence="4" id="KW-1185">Reference proteome</keyword>
<dbReference type="InterPro" id="IPR013218">
    <property type="entry name" value="Dsn1/Mis13"/>
</dbReference>
<proteinExistence type="predicted"/>
<dbReference type="GO" id="GO:0007059">
    <property type="term" value="P:chromosome segregation"/>
    <property type="evidence" value="ECO:0007669"/>
    <property type="project" value="InterPro"/>
</dbReference>
<protein>
    <submittedName>
        <fullName evidence="3">Uncharacterized protein</fullName>
    </submittedName>
</protein>
<feature type="region of interest" description="Disordered" evidence="2">
    <location>
        <begin position="65"/>
        <end position="193"/>
    </location>
</feature>
<dbReference type="GO" id="GO:0051301">
    <property type="term" value="P:cell division"/>
    <property type="evidence" value="ECO:0007669"/>
    <property type="project" value="InterPro"/>
</dbReference>
<evidence type="ECO:0000256" key="2">
    <source>
        <dbReference type="SAM" id="MobiDB-lite"/>
    </source>
</evidence>
<organism evidence="3 4">
    <name type="scientific">Arxiozyma heterogenica</name>
    <dbReference type="NCBI Taxonomy" id="278026"/>
    <lineage>
        <taxon>Eukaryota</taxon>
        <taxon>Fungi</taxon>
        <taxon>Dikarya</taxon>
        <taxon>Ascomycota</taxon>
        <taxon>Saccharomycotina</taxon>
        <taxon>Saccharomycetes</taxon>
        <taxon>Saccharomycetales</taxon>
        <taxon>Saccharomycetaceae</taxon>
        <taxon>Arxiozyma</taxon>
    </lineage>
</organism>
<evidence type="ECO:0000313" key="3">
    <source>
        <dbReference type="EMBL" id="KAK5779838.1"/>
    </source>
</evidence>
<feature type="coiled-coil region" evidence="1">
    <location>
        <begin position="514"/>
        <end position="541"/>
    </location>
</feature>
<evidence type="ECO:0000256" key="1">
    <source>
        <dbReference type="SAM" id="Coils"/>
    </source>
</evidence>